<accession>A0A3M2S5Z7</accession>
<dbReference type="InterPro" id="IPR002052">
    <property type="entry name" value="DNA_methylase_N6_adenine_CS"/>
</dbReference>
<dbReference type="AlphaFoldDB" id="A0A3M2S5Z7"/>
<dbReference type="PANTHER" id="PTHR43828:SF5">
    <property type="entry name" value="TRANSCRIPTIONAL REPRESSOR XBP1"/>
    <property type="match status" value="1"/>
</dbReference>
<dbReference type="Gene3D" id="3.10.260.10">
    <property type="entry name" value="Transcription regulator HTH, APSES-type DNA-binding domain"/>
    <property type="match status" value="1"/>
</dbReference>
<dbReference type="OrthoDB" id="5562739at2759"/>
<dbReference type="GO" id="GO:0000981">
    <property type="term" value="F:DNA-binding transcription factor activity, RNA polymerase II-specific"/>
    <property type="evidence" value="ECO:0007669"/>
    <property type="project" value="UniProtKB-ARBA"/>
</dbReference>
<dbReference type="InterPro" id="IPR051642">
    <property type="entry name" value="SWI6-like"/>
</dbReference>
<feature type="region of interest" description="Disordered" evidence="1">
    <location>
        <begin position="451"/>
        <end position="483"/>
    </location>
</feature>
<name>A0A3M2S5Z7_9HYPO</name>
<dbReference type="EMBL" id="NKUJ01000120">
    <property type="protein sequence ID" value="RMJ12964.1"/>
    <property type="molecule type" value="Genomic_DNA"/>
</dbReference>
<comment type="caution">
    <text evidence="3">The sequence shown here is derived from an EMBL/GenBank/DDBJ whole genome shotgun (WGS) entry which is preliminary data.</text>
</comment>
<dbReference type="GO" id="GO:0008168">
    <property type="term" value="F:methyltransferase activity"/>
    <property type="evidence" value="ECO:0007669"/>
    <property type="project" value="InterPro"/>
</dbReference>
<dbReference type="GO" id="GO:0030907">
    <property type="term" value="C:MBF transcription complex"/>
    <property type="evidence" value="ECO:0007669"/>
    <property type="project" value="TreeGrafter"/>
</dbReference>
<sequence length="483" mass="53680">MLSLKTLLNPAPPGQDGPLSFRPSPTPPSPTFSAATDTSNSALNRSIMPPVRVSKDSGGLAKSKLRGQVNYPPFENNLDELSLREMCKFRVKPIGGIQQNCLHIPYNSGKKDFFEKTGRESFEVFRYEFTLPGQDTEYAVMWDYNVGLVRMTPFFKCCRYGKTIPAKMLGLNQGLKEITHSITGGSIAAQGYWMPYQCARAVCATFCYEIAGALIPIFGPSFPSDCIPRESQGFGRMVIDSQLVVEATREAEIARRVHLTAAAPGFGSATSFPRDHIHAHQAMYIPEDRKHHFPSSIVCNPPWVPENETDQHFMSAPNSASSTGSGPLSYMVASRPNANWAPINHPSPQQDFSSAHPWLSAVPRIPPLLHRSNLSTSSWGSKRRLEHEDWDYNYSYRDSASPNLSMCSVVPASTPEGSPVRQREEKVELQPRTDNSQQDAAMLLLNLCKQDQDSPTTGSLRPVHRDSALRDEHRSKRQRATSL</sequence>
<reference evidence="3 4" key="1">
    <citation type="submission" date="2017-06" db="EMBL/GenBank/DDBJ databases">
        <title>Comparative genomic analysis of Ambrosia Fusariam Clade fungi.</title>
        <authorList>
            <person name="Stajich J.E."/>
            <person name="Carrillo J."/>
            <person name="Kijimoto T."/>
            <person name="Eskalen A."/>
            <person name="O'Donnell K."/>
            <person name="Kasson M."/>
        </authorList>
    </citation>
    <scope>NUCLEOTIDE SEQUENCE [LARGE SCALE GENOMIC DNA]</scope>
    <source>
        <strain evidence="3">UCR3666</strain>
    </source>
</reference>
<feature type="compositionally biased region" description="Basic and acidic residues" evidence="1">
    <location>
        <begin position="421"/>
        <end position="431"/>
    </location>
</feature>
<evidence type="ECO:0000313" key="3">
    <source>
        <dbReference type="EMBL" id="RMJ12964.1"/>
    </source>
</evidence>
<dbReference type="SUPFAM" id="SSF54616">
    <property type="entry name" value="DNA-binding domain of Mlu1-box binding protein MBP1"/>
    <property type="match status" value="1"/>
</dbReference>
<dbReference type="GO" id="GO:0003677">
    <property type="term" value="F:DNA binding"/>
    <property type="evidence" value="ECO:0007669"/>
    <property type="project" value="InterPro"/>
</dbReference>
<dbReference type="PROSITE" id="PS00092">
    <property type="entry name" value="N6_MTASE"/>
    <property type="match status" value="1"/>
</dbReference>
<evidence type="ECO:0000259" key="2">
    <source>
        <dbReference type="PROSITE" id="PS51299"/>
    </source>
</evidence>
<proteinExistence type="predicted"/>
<dbReference type="GO" id="GO:0033309">
    <property type="term" value="C:SBF transcription complex"/>
    <property type="evidence" value="ECO:0007669"/>
    <property type="project" value="TreeGrafter"/>
</dbReference>
<dbReference type="InterPro" id="IPR036887">
    <property type="entry name" value="HTH_APSES_sf"/>
</dbReference>
<dbReference type="STRING" id="2010991.A0A3M2S5Z7"/>
<feature type="compositionally biased region" description="Basic and acidic residues" evidence="1">
    <location>
        <begin position="463"/>
        <end position="474"/>
    </location>
</feature>
<organism evidence="3 4">
    <name type="scientific">Fusarium kuroshium</name>
    <dbReference type="NCBI Taxonomy" id="2010991"/>
    <lineage>
        <taxon>Eukaryota</taxon>
        <taxon>Fungi</taxon>
        <taxon>Dikarya</taxon>
        <taxon>Ascomycota</taxon>
        <taxon>Pezizomycotina</taxon>
        <taxon>Sordariomycetes</taxon>
        <taxon>Hypocreomycetidae</taxon>
        <taxon>Hypocreales</taxon>
        <taxon>Nectriaceae</taxon>
        <taxon>Fusarium</taxon>
        <taxon>Fusarium solani species complex</taxon>
    </lineage>
</organism>
<dbReference type="PROSITE" id="PS51299">
    <property type="entry name" value="HTH_APSES"/>
    <property type="match status" value="1"/>
</dbReference>
<feature type="region of interest" description="Disordered" evidence="1">
    <location>
        <begin position="1"/>
        <end position="43"/>
    </location>
</feature>
<gene>
    <name evidence="3" type="ORF">CDV36_007392</name>
</gene>
<evidence type="ECO:0000313" key="4">
    <source>
        <dbReference type="Proteomes" id="UP000277212"/>
    </source>
</evidence>
<evidence type="ECO:0000256" key="1">
    <source>
        <dbReference type="SAM" id="MobiDB-lite"/>
    </source>
</evidence>
<feature type="domain" description="HTH APSES-type" evidence="2">
    <location>
        <begin position="111"/>
        <end position="229"/>
    </location>
</feature>
<protein>
    <recommendedName>
        <fullName evidence="2">HTH APSES-type domain-containing protein</fullName>
    </recommendedName>
</protein>
<dbReference type="Proteomes" id="UP000277212">
    <property type="component" value="Unassembled WGS sequence"/>
</dbReference>
<dbReference type="GO" id="GO:0032259">
    <property type="term" value="P:methylation"/>
    <property type="evidence" value="ECO:0007669"/>
    <property type="project" value="InterPro"/>
</dbReference>
<feature type="region of interest" description="Disordered" evidence="1">
    <location>
        <begin position="407"/>
        <end position="435"/>
    </location>
</feature>
<keyword evidence="4" id="KW-1185">Reference proteome</keyword>
<dbReference type="PANTHER" id="PTHR43828">
    <property type="entry name" value="ASPARAGINASE"/>
    <property type="match status" value="1"/>
</dbReference>
<dbReference type="InterPro" id="IPR003163">
    <property type="entry name" value="Tscrpt_reg_HTH_APSES-type"/>
</dbReference>